<evidence type="ECO:0000313" key="6">
    <source>
        <dbReference type="EMBL" id="AVD71985.1"/>
    </source>
</evidence>
<keyword evidence="6" id="KW-0418">Kinase</keyword>
<dbReference type="SUPFAM" id="SSF52540">
    <property type="entry name" value="P-loop containing nucleoside triphosphate hydrolases"/>
    <property type="match status" value="1"/>
</dbReference>
<dbReference type="PANTHER" id="PTHR10606:SF44">
    <property type="entry name" value="6-PHOSPHOFRUCTO 2-KINASE_FRUCTOSE 2,6-BISPHOSPHATASE LONG FORM"/>
    <property type="match status" value="1"/>
</dbReference>
<dbReference type="Proteomes" id="UP000239867">
    <property type="component" value="Chromosome"/>
</dbReference>
<dbReference type="PRINTS" id="PR00991">
    <property type="entry name" value="6PFRUCTKNASE"/>
</dbReference>
<dbReference type="KEGG" id="deo:CAY53_11295"/>
<dbReference type="Pfam" id="PF01591">
    <property type="entry name" value="6PF2K"/>
    <property type="match status" value="1"/>
</dbReference>
<feature type="domain" description="6-phosphofructo-2-kinase" evidence="5">
    <location>
        <begin position="3"/>
        <end position="176"/>
    </location>
</feature>
<dbReference type="AlphaFoldDB" id="A0A2L1GQL6"/>
<dbReference type="GO" id="GO:0005524">
    <property type="term" value="F:ATP binding"/>
    <property type="evidence" value="ECO:0007669"/>
    <property type="project" value="UniProtKB-KW"/>
</dbReference>
<dbReference type="InterPro" id="IPR013079">
    <property type="entry name" value="6Phosfructo_kin"/>
</dbReference>
<dbReference type="InterPro" id="IPR001345">
    <property type="entry name" value="PG/BPGM_mutase_AS"/>
</dbReference>
<dbReference type="GO" id="GO:0003873">
    <property type="term" value="F:6-phosphofructo-2-kinase activity"/>
    <property type="evidence" value="ECO:0007669"/>
    <property type="project" value="InterPro"/>
</dbReference>
<gene>
    <name evidence="6" type="ORF">CAY53_11295</name>
</gene>
<evidence type="ECO:0000256" key="2">
    <source>
        <dbReference type="ARBA" id="ARBA00022840"/>
    </source>
</evidence>
<dbReference type="InterPro" id="IPR027417">
    <property type="entry name" value="P-loop_NTPase"/>
</dbReference>
<dbReference type="GO" id="GO:0006003">
    <property type="term" value="P:fructose 2,6-bisphosphate metabolic process"/>
    <property type="evidence" value="ECO:0007669"/>
    <property type="project" value="InterPro"/>
</dbReference>
<evidence type="ECO:0000313" key="7">
    <source>
        <dbReference type="Proteomes" id="UP000239867"/>
    </source>
</evidence>
<evidence type="ECO:0000256" key="3">
    <source>
        <dbReference type="PIRSR" id="PIRSR613078-1"/>
    </source>
</evidence>
<keyword evidence="1" id="KW-0547">Nucleotide-binding</keyword>
<dbReference type="RefSeq" id="WP_104937193.1">
    <property type="nucleotide sequence ID" value="NZ_CP021255.1"/>
</dbReference>
<dbReference type="InterPro" id="IPR013078">
    <property type="entry name" value="His_Pase_superF_clade-1"/>
</dbReference>
<dbReference type="GO" id="GO:0004331">
    <property type="term" value="F:fructose-2,6-bisphosphate 2-phosphatase activity"/>
    <property type="evidence" value="ECO:0007669"/>
    <property type="project" value="TreeGrafter"/>
</dbReference>
<keyword evidence="6" id="KW-0808">Transferase</keyword>
<organism evidence="6 7">
    <name type="scientific">Desulfobulbus oralis</name>
    <dbReference type="NCBI Taxonomy" id="1986146"/>
    <lineage>
        <taxon>Bacteria</taxon>
        <taxon>Pseudomonadati</taxon>
        <taxon>Thermodesulfobacteriota</taxon>
        <taxon>Desulfobulbia</taxon>
        <taxon>Desulfobulbales</taxon>
        <taxon>Desulfobulbaceae</taxon>
        <taxon>Desulfobulbus</taxon>
    </lineage>
</organism>
<evidence type="ECO:0000256" key="1">
    <source>
        <dbReference type="ARBA" id="ARBA00022741"/>
    </source>
</evidence>
<feature type="binding site" evidence="4">
    <location>
        <position position="263"/>
    </location>
    <ligand>
        <name>substrate</name>
    </ligand>
</feature>
<dbReference type="PROSITE" id="PS00175">
    <property type="entry name" value="PG_MUTASE"/>
    <property type="match status" value="1"/>
</dbReference>
<dbReference type="GO" id="GO:0006000">
    <property type="term" value="P:fructose metabolic process"/>
    <property type="evidence" value="ECO:0007669"/>
    <property type="project" value="InterPro"/>
</dbReference>
<dbReference type="Gene3D" id="3.40.50.300">
    <property type="entry name" value="P-loop containing nucleotide triphosphate hydrolases"/>
    <property type="match status" value="1"/>
</dbReference>
<dbReference type="Gene3D" id="3.40.50.1240">
    <property type="entry name" value="Phosphoglycerate mutase-like"/>
    <property type="match status" value="1"/>
</dbReference>
<dbReference type="InterPro" id="IPR003094">
    <property type="entry name" value="6Pfruct_kin"/>
</dbReference>
<sequence length="413" mass="46850">MKAKLVIAMVGLPARGKSTMARKLGRTLEQDGVRVQVFNNGKLRRQMASGASCSTADFFSPANSFGLQMREEIARQNIEAAQAFLAGEGQVAILDATNITRERRAGIMAAFAPVPLCFVECLNADEEALAANLERKAALPEFQDLPREKALENFGQRIAYYEQIYEPLSDEPNRILVDSFDSCILQEQISEVLPYYDRIRDIITTRVVRNLFLVRHGETVYNTENRIGGDSSLTPRGEEQAEALAEHFATVRIPIIFTSNHRRTLQTARPIAARQEPCSIIALPELNEIHAGVCEGLTYEEARQKMPEVARGRAADKYRYVYPGGEGYATMAERVVRGLKKVFYLGNYDENIMIVGHRAVNRMILSRFLSRQEEEIPYIYIPQDRYYHIRIDPYKRSFELVPYRSAPASWVGW</sequence>
<dbReference type="PIRSF" id="PIRSF000709">
    <property type="entry name" value="6PFK_2-Ptase"/>
    <property type="match status" value="1"/>
</dbReference>
<feature type="active site" description="Tele-phosphohistidine intermediate" evidence="3">
    <location>
        <position position="216"/>
    </location>
</feature>
<proteinExistence type="predicted"/>
<dbReference type="InterPro" id="IPR029033">
    <property type="entry name" value="His_PPase_superfam"/>
</dbReference>
<name>A0A2L1GQL6_9BACT</name>
<evidence type="ECO:0000256" key="4">
    <source>
        <dbReference type="PIRSR" id="PIRSR613078-2"/>
    </source>
</evidence>
<dbReference type="OrthoDB" id="4697614at2"/>
<protein>
    <submittedName>
        <fullName evidence="6">6-phosphofructokinase</fullName>
    </submittedName>
</protein>
<dbReference type="CDD" id="cd07067">
    <property type="entry name" value="HP_PGM_like"/>
    <property type="match status" value="1"/>
</dbReference>
<feature type="active site" description="Proton donor/acceptor" evidence="3">
    <location>
        <position position="288"/>
    </location>
</feature>
<dbReference type="SUPFAM" id="SSF53254">
    <property type="entry name" value="Phosphoglycerate mutase-like"/>
    <property type="match status" value="1"/>
</dbReference>
<reference evidence="6 7" key="1">
    <citation type="journal article" date="2018" name="MBio">
        <title>Insights into the evolution of host association through the isolation and characterization of a novel human periodontal pathobiont, Desulfobulbus oralis.</title>
        <authorList>
            <person name="Cross K.L."/>
            <person name="Chirania P."/>
            <person name="Xiong W."/>
            <person name="Beall C.J."/>
            <person name="Elkins J.G."/>
            <person name="Giannone R.J."/>
            <person name="Griffen A.L."/>
            <person name="Guss A.M."/>
            <person name="Hettich R.L."/>
            <person name="Joshi S.S."/>
            <person name="Mokrzan E.M."/>
            <person name="Martin R.K."/>
            <person name="Zhulin I.B."/>
            <person name="Leys E.J."/>
            <person name="Podar M."/>
        </authorList>
    </citation>
    <scope>NUCLEOTIDE SEQUENCE [LARGE SCALE GENOMIC DNA]</scope>
    <source>
        <strain evidence="6 7">ORNL</strain>
    </source>
</reference>
<keyword evidence="7" id="KW-1185">Reference proteome</keyword>
<dbReference type="PANTHER" id="PTHR10606">
    <property type="entry name" value="6-PHOSPHOFRUCTO-2-KINASE/FRUCTOSE-2,6-BISPHOSPHATASE"/>
    <property type="match status" value="1"/>
</dbReference>
<feature type="binding site" evidence="4">
    <location>
        <begin position="215"/>
        <end position="222"/>
    </location>
    <ligand>
        <name>substrate</name>
    </ligand>
</feature>
<evidence type="ECO:0000259" key="5">
    <source>
        <dbReference type="Pfam" id="PF01591"/>
    </source>
</evidence>
<dbReference type="GO" id="GO:0005829">
    <property type="term" value="C:cytosol"/>
    <property type="evidence" value="ECO:0007669"/>
    <property type="project" value="TreeGrafter"/>
</dbReference>
<dbReference type="SMART" id="SM00855">
    <property type="entry name" value="PGAM"/>
    <property type="match status" value="1"/>
</dbReference>
<dbReference type="Pfam" id="PF00300">
    <property type="entry name" value="His_Phos_1"/>
    <property type="match status" value="1"/>
</dbReference>
<dbReference type="EMBL" id="CP021255">
    <property type="protein sequence ID" value="AVD71985.1"/>
    <property type="molecule type" value="Genomic_DNA"/>
</dbReference>
<accession>A0A2L1GQL6</accession>
<keyword evidence="2" id="KW-0067">ATP-binding</keyword>